<evidence type="ECO:0000313" key="2">
    <source>
        <dbReference type="EMBL" id="VDO95834.1"/>
    </source>
</evidence>
<feature type="compositionally biased region" description="Basic and acidic residues" evidence="1">
    <location>
        <begin position="1"/>
        <end position="10"/>
    </location>
</feature>
<dbReference type="AlphaFoldDB" id="A0A183FXQ9"/>
<sequence length="72" mass="7544">MLASRRRSDDDVAIPNELLPAEGPGLKPVVAASSSSVAISSERASGQNSNRATLALIKRLPSASGLVRWETD</sequence>
<evidence type="ECO:0000313" key="4">
    <source>
        <dbReference type="WBParaSite" id="HPBE_0001335801-mRNA-1"/>
    </source>
</evidence>
<protein>
    <submittedName>
        <fullName evidence="2 4">Uncharacterized protein</fullName>
    </submittedName>
</protein>
<dbReference type="WBParaSite" id="HPBE_0001335801-mRNA-1">
    <property type="protein sequence ID" value="HPBE_0001335801-mRNA-1"/>
    <property type="gene ID" value="HPBE_0001335801"/>
</dbReference>
<evidence type="ECO:0000313" key="3">
    <source>
        <dbReference type="Proteomes" id="UP000050761"/>
    </source>
</evidence>
<accession>A0A3P8AJ55</accession>
<dbReference type="EMBL" id="UZAH01027881">
    <property type="protein sequence ID" value="VDO95834.1"/>
    <property type="molecule type" value="Genomic_DNA"/>
</dbReference>
<gene>
    <name evidence="2" type="ORF">HPBE_LOCUS13359</name>
</gene>
<reference evidence="4" key="2">
    <citation type="submission" date="2019-09" db="UniProtKB">
        <authorList>
            <consortium name="WormBaseParasite"/>
        </authorList>
    </citation>
    <scope>IDENTIFICATION</scope>
</reference>
<keyword evidence="3" id="KW-1185">Reference proteome</keyword>
<dbReference type="Proteomes" id="UP000050761">
    <property type="component" value="Unassembled WGS sequence"/>
</dbReference>
<feature type="region of interest" description="Disordered" evidence="1">
    <location>
        <begin position="1"/>
        <end position="25"/>
    </location>
</feature>
<name>A0A183FXQ9_HELPZ</name>
<accession>A0A183FXQ9</accession>
<evidence type="ECO:0000256" key="1">
    <source>
        <dbReference type="SAM" id="MobiDB-lite"/>
    </source>
</evidence>
<proteinExistence type="predicted"/>
<organism evidence="3 4">
    <name type="scientific">Heligmosomoides polygyrus</name>
    <name type="common">Parasitic roundworm</name>
    <dbReference type="NCBI Taxonomy" id="6339"/>
    <lineage>
        <taxon>Eukaryota</taxon>
        <taxon>Metazoa</taxon>
        <taxon>Ecdysozoa</taxon>
        <taxon>Nematoda</taxon>
        <taxon>Chromadorea</taxon>
        <taxon>Rhabditida</taxon>
        <taxon>Rhabditina</taxon>
        <taxon>Rhabditomorpha</taxon>
        <taxon>Strongyloidea</taxon>
        <taxon>Heligmosomidae</taxon>
        <taxon>Heligmosomoides</taxon>
    </lineage>
</organism>
<reference evidence="2 3" key="1">
    <citation type="submission" date="2018-11" db="EMBL/GenBank/DDBJ databases">
        <authorList>
            <consortium name="Pathogen Informatics"/>
        </authorList>
    </citation>
    <scope>NUCLEOTIDE SEQUENCE [LARGE SCALE GENOMIC DNA]</scope>
</reference>